<feature type="transmembrane region" description="Helical" evidence="7">
    <location>
        <begin position="144"/>
        <end position="165"/>
    </location>
</feature>
<sequence>MESVLKVLPTLITFSPILGFLILLLIPRNRIRWIKGIGMVATLPPLLLTILLYLRFDFSTQEVQFQQVFNWFSIPLEQLTWEFTYQMGVDGLAMPLVVMTAIVASIAAVASMYVKERPKGYFLLFLLLEVGMLGVFMARNLLLFFLFFEITLVSAFFLIGIWGYVHREKAANRFLLYNGLGSAFMLLGFVGILFLFQTLDFDQLKEMMSNPQVQMFMEQPKVQSMIWGIVIALLIAFGIKLPVFPFHTWMLKVHAEAPPSLVMIHSGVLLKMGAYGIIRFGVELFPAQIREIAWVLALLGLINILYGAVLAFSQQDLKRVLAYSSVSHMGIILFGIGSLNVTGLTGSVFQAVSHGFISALMFFFIGALYERTGTTQIDELGGLAKKAPVLCGIFLTGGMALLGLPGMSGFVSEFMAFLGLFQREPVITILGVIGLILTAVYTLRAIMQTSFGPMEKRWSRLSDIRWTESVPMLALLAMILLIGIYPAVLGEALGTTLNMIASRIGG</sequence>
<feature type="transmembrane region" description="Helical" evidence="7">
    <location>
        <begin position="427"/>
        <end position="447"/>
    </location>
</feature>
<dbReference type="GO" id="GO:0008137">
    <property type="term" value="F:NADH dehydrogenase (ubiquinone) activity"/>
    <property type="evidence" value="ECO:0007669"/>
    <property type="project" value="InterPro"/>
</dbReference>
<feature type="transmembrane region" description="Helical" evidence="7">
    <location>
        <begin position="6"/>
        <end position="26"/>
    </location>
</feature>
<feature type="transmembrane region" description="Helical" evidence="7">
    <location>
        <begin position="292"/>
        <end position="313"/>
    </location>
</feature>
<protein>
    <submittedName>
        <fullName evidence="9">NADH-quinone oxidoreductase subunit M</fullName>
    </submittedName>
</protein>
<organism evidence="9 10">
    <name type="scientific">Kroppenstedtia pulmonis</name>
    <dbReference type="NCBI Taxonomy" id="1380685"/>
    <lineage>
        <taxon>Bacteria</taxon>
        <taxon>Bacillati</taxon>
        <taxon>Bacillota</taxon>
        <taxon>Bacilli</taxon>
        <taxon>Bacillales</taxon>
        <taxon>Thermoactinomycetaceae</taxon>
        <taxon>Kroppenstedtia</taxon>
    </lineage>
</organism>
<evidence type="ECO:0000313" key="9">
    <source>
        <dbReference type="EMBL" id="QKG85707.1"/>
    </source>
</evidence>
<reference evidence="9 10" key="1">
    <citation type="submission" date="2020-01" db="EMBL/GenBank/DDBJ databases">
        <authorList>
            <person name="Gulvik C.A."/>
            <person name="Batra D.G."/>
        </authorList>
    </citation>
    <scope>NUCLEOTIDE SEQUENCE [LARGE SCALE GENOMIC DNA]</scope>
    <source>
        <strain evidence="9 10">W9323</strain>
    </source>
</reference>
<feature type="transmembrane region" description="Helical" evidence="7">
    <location>
        <begin position="225"/>
        <end position="249"/>
    </location>
</feature>
<dbReference type="InterPro" id="IPR003918">
    <property type="entry name" value="NADH_UbQ_OxRdtase"/>
</dbReference>
<dbReference type="PRINTS" id="PR01437">
    <property type="entry name" value="NUOXDRDTASE4"/>
</dbReference>
<keyword evidence="5 7" id="KW-0472">Membrane</keyword>
<feature type="transmembrane region" description="Helical" evidence="7">
    <location>
        <begin position="33"/>
        <end position="54"/>
    </location>
</feature>
<feature type="transmembrane region" description="Helical" evidence="7">
    <location>
        <begin position="92"/>
        <end position="114"/>
    </location>
</feature>
<evidence type="ECO:0000259" key="8">
    <source>
        <dbReference type="Pfam" id="PF00361"/>
    </source>
</evidence>
<evidence type="ECO:0000256" key="4">
    <source>
        <dbReference type="ARBA" id="ARBA00022989"/>
    </source>
</evidence>
<feature type="domain" description="NADH:quinone oxidoreductase/Mrp antiporter transmembrane" evidence="8">
    <location>
        <begin position="138"/>
        <end position="437"/>
    </location>
</feature>
<name>A0A7D3XRI9_9BACL</name>
<dbReference type="GO" id="GO:0003954">
    <property type="term" value="F:NADH dehydrogenase activity"/>
    <property type="evidence" value="ECO:0007669"/>
    <property type="project" value="TreeGrafter"/>
</dbReference>
<evidence type="ECO:0000313" key="10">
    <source>
        <dbReference type="Proteomes" id="UP000503088"/>
    </source>
</evidence>
<evidence type="ECO:0000256" key="7">
    <source>
        <dbReference type="SAM" id="Phobius"/>
    </source>
</evidence>
<comment type="similarity">
    <text evidence="2">Belongs to the complex I subunit 4 family.</text>
</comment>
<evidence type="ECO:0000256" key="6">
    <source>
        <dbReference type="RuleBase" id="RU000320"/>
    </source>
</evidence>
<dbReference type="Pfam" id="PF00361">
    <property type="entry name" value="Proton_antipo_M"/>
    <property type="match status" value="1"/>
</dbReference>
<feature type="transmembrane region" description="Helical" evidence="7">
    <location>
        <begin position="174"/>
        <end position="196"/>
    </location>
</feature>
<feature type="transmembrane region" description="Helical" evidence="7">
    <location>
        <begin position="351"/>
        <end position="369"/>
    </location>
</feature>
<keyword evidence="3 6" id="KW-0812">Transmembrane</keyword>
<dbReference type="KEGG" id="kpul:GXN76_15435"/>
<keyword evidence="4 7" id="KW-1133">Transmembrane helix</keyword>
<accession>A0A7D3XRI9</accession>
<proteinExistence type="inferred from homology"/>
<feature type="transmembrane region" description="Helical" evidence="7">
    <location>
        <begin position="320"/>
        <end position="339"/>
    </location>
</feature>
<dbReference type="GO" id="GO:0015990">
    <property type="term" value="P:electron transport coupled proton transport"/>
    <property type="evidence" value="ECO:0007669"/>
    <property type="project" value="TreeGrafter"/>
</dbReference>
<dbReference type="GO" id="GO:0042773">
    <property type="term" value="P:ATP synthesis coupled electron transport"/>
    <property type="evidence" value="ECO:0007669"/>
    <property type="project" value="InterPro"/>
</dbReference>
<evidence type="ECO:0000256" key="2">
    <source>
        <dbReference type="ARBA" id="ARBA00009025"/>
    </source>
</evidence>
<feature type="transmembrane region" description="Helical" evidence="7">
    <location>
        <begin position="389"/>
        <end position="407"/>
    </location>
</feature>
<dbReference type="InterPro" id="IPR001750">
    <property type="entry name" value="ND/Mrp_TM"/>
</dbReference>
<gene>
    <name evidence="9" type="ORF">GXN76_15435</name>
</gene>
<evidence type="ECO:0000256" key="1">
    <source>
        <dbReference type="ARBA" id="ARBA00004651"/>
    </source>
</evidence>
<evidence type="ECO:0000256" key="5">
    <source>
        <dbReference type="ARBA" id="ARBA00023136"/>
    </source>
</evidence>
<dbReference type="GO" id="GO:0005886">
    <property type="term" value="C:plasma membrane"/>
    <property type="evidence" value="ECO:0007669"/>
    <property type="project" value="UniProtKB-SubCell"/>
</dbReference>
<dbReference type="RefSeq" id="WP_173224637.1">
    <property type="nucleotide sequence ID" value="NZ_CP048104.1"/>
</dbReference>
<dbReference type="NCBIfam" id="TIGR01972">
    <property type="entry name" value="NDH_I_M"/>
    <property type="match status" value="1"/>
</dbReference>
<dbReference type="GO" id="GO:0048039">
    <property type="term" value="F:ubiquinone binding"/>
    <property type="evidence" value="ECO:0007669"/>
    <property type="project" value="TreeGrafter"/>
</dbReference>
<dbReference type="AlphaFoldDB" id="A0A7D3XRI9"/>
<feature type="transmembrane region" description="Helical" evidence="7">
    <location>
        <begin position="121"/>
        <end position="138"/>
    </location>
</feature>
<dbReference type="Proteomes" id="UP000503088">
    <property type="component" value="Chromosome"/>
</dbReference>
<feature type="transmembrane region" description="Helical" evidence="7">
    <location>
        <begin position="261"/>
        <end position="280"/>
    </location>
</feature>
<feature type="transmembrane region" description="Helical" evidence="7">
    <location>
        <begin position="468"/>
        <end position="488"/>
    </location>
</feature>
<dbReference type="EMBL" id="CP048104">
    <property type="protein sequence ID" value="QKG85707.1"/>
    <property type="molecule type" value="Genomic_DNA"/>
</dbReference>
<keyword evidence="10" id="KW-1185">Reference proteome</keyword>
<dbReference type="PANTHER" id="PTHR43507">
    <property type="entry name" value="NADH-UBIQUINONE OXIDOREDUCTASE CHAIN 4"/>
    <property type="match status" value="1"/>
</dbReference>
<evidence type="ECO:0000256" key="3">
    <source>
        <dbReference type="ARBA" id="ARBA00022692"/>
    </source>
</evidence>
<comment type="subcellular location">
    <subcellularLocation>
        <location evidence="1">Cell membrane</location>
        <topology evidence="1">Multi-pass membrane protein</topology>
    </subcellularLocation>
    <subcellularLocation>
        <location evidence="6">Membrane</location>
        <topology evidence="6">Multi-pass membrane protein</topology>
    </subcellularLocation>
</comment>
<dbReference type="InterPro" id="IPR010227">
    <property type="entry name" value="NADH_Q_OxRdtase_chainM/4"/>
</dbReference>
<dbReference type="PANTHER" id="PTHR43507:SF1">
    <property type="entry name" value="NADH-UBIQUINONE OXIDOREDUCTASE CHAIN 4"/>
    <property type="match status" value="1"/>
</dbReference>